<protein>
    <submittedName>
        <fullName evidence="1">Uncharacterized protein</fullName>
    </submittedName>
</protein>
<dbReference type="EMBL" id="LR798208">
    <property type="protein sequence ID" value="CAB5187171.1"/>
    <property type="molecule type" value="Genomic_DNA"/>
</dbReference>
<sequence>MWEENEITLYAKYNQFIYNYLEGEYDIRRMYIKSFRFVSINMVEVKYYNEGSLIEILISVIGIDEFIKFWVKQDNRNKRLDDLGI</sequence>
<name>A0A6J7WDU5_9CAUD</name>
<accession>A0A6J7WDU5</accession>
<organism evidence="1">
    <name type="scientific">uncultured Caudovirales phage</name>
    <dbReference type="NCBI Taxonomy" id="2100421"/>
    <lineage>
        <taxon>Viruses</taxon>
        <taxon>Duplodnaviria</taxon>
        <taxon>Heunggongvirae</taxon>
        <taxon>Uroviricota</taxon>
        <taxon>Caudoviricetes</taxon>
        <taxon>Peduoviridae</taxon>
        <taxon>Maltschvirus</taxon>
        <taxon>Maltschvirus maltsch</taxon>
    </lineage>
</organism>
<reference evidence="1" key="1">
    <citation type="submission" date="2020-05" db="EMBL/GenBank/DDBJ databases">
        <authorList>
            <person name="Chiriac C."/>
            <person name="Salcher M."/>
            <person name="Ghai R."/>
            <person name="Kavagutti S V."/>
        </authorList>
    </citation>
    <scope>NUCLEOTIDE SEQUENCE</scope>
</reference>
<gene>
    <name evidence="1" type="ORF">UFOVP163_11</name>
</gene>
<proteinExistence type="predicted"/>
<evidence type="ECO:0000313" key="1">
    <source>
        <dbReference type="EMBL" id="CAB5187171.1"/>
    </source>
</evidence>